<keyword evidence="6 12" id="KW-0812">Transmembrane</keyword>
<dbReference type="Gene3D" id="2.170.130.10">
    <property type="entry name" value="TonB-dependent receptor, plug domain"/>
    <property type="match status" value="1"/>
</dbReference>
<reference evidence="16 17" key="1">
    <citation type="submission" date="2019-08" db="EMBL/GenBank/DDBJ databases">
        <title>Amphibian skin-associated Pigmentiphaga: genome sequence and occurrence across geography and hosts.</title>
        <authorList>
            <person name="Bletz M.C."/>
            <person name="Bunk B."/>
            <person name="Sproeer C."/>
            <person name="Biwer P."/>
            <person name="Reiter S."/>
            <person name="Rabemananjara F.C.E."/>
            <person name="Schulz S."/>
            <person name="Overmann J."/>
            <person name="Vences M."/>
        </authorList>
    </citation>
    <scope>NUCLEOTIDE SEQUENCE [LARGE SCALE GENOMIC DNA]</scope>
    <source>
        <strain evidence="16 17">Mada1488</strain>
    </source>
</reference>
<feature type="domain" description="Secretin/TonB short N-terminal" evidence="15">
    <location>
        <begin position="89"/>
        <end position="139"/>
    </location>
</feature>
<dbReference type="Pfam" id="PF07660">
    <property type="entry name" value="STN"/>
    <property type="match status" value="1"/>
</dbReference>
<keyword evidence="17" id="KW-1185">Reference proteome</keyword>
<dbReference type="SMART" id="SM00965">
    <property type="entry name" value="STN"/>
    <property type="match status" value="1"/>
</dbReference>
<keyword evidence="7" id="KW-0408">Iron</keyword>
<dbReference type="GO" id="GO:0009279">
    <property type="term" value="C:cell outer membrane"/>
    <property type="evidence" value="ECO:0007669"/>
    <property type="project" value="UniProtKB-SubCell"/>
</dbReference>
<evidence type="ECO:0000256" key="5">
    <source>
        <dbReference type="ARBA" id="ARBA00022496"/>
    </source>
</evidence>
<evidence type="ECO:0000256" key="7">
    <source>
        <dbReference type="ARBA" id="ARBA00023004"/>
    </source>
</evidence>
<evidence type="ECO:0000259" key="15">
    <source>
        <dbReference type="SMART" id="SM00965"/>
    </source>
</evidence>
<dbReference type="SUPFAM" id="SSF56935">
    <property type="entry name" value="Porins"/>
    <property type="match status" value="1"/>
</dbReference>
<evidence type="ECO:0000256" key="4">
    <source>
        <dbReference type="ARBA" id="ARBA00022452"/>
    </source>
</evidence>
<evidence type="ECO:0000256" key="1">
    <source>
        <dbReference type="ARBA" id="ARBA00004571"/>
    </source>
</evidence>
<accession>A0A5C0AYI6</accession>
<evidence type="ECO:0000313" key="16">
    <source>
        <dbReference type="EMBL" id="QEI07512.1"/>
    </source>
</evidence>
<evidence type="ECO:0000256" key="13">
    <source>
        <dbReference type="RuleBase" id="RU003357"/>
    </source>
</evidence>
<gene>
    <name evidence="16" type="ORF">FXN63_17960</name>
</gene>
<organism evidence="16 17">
    <name type="scientific">Pigmentiphaga aceris</name>
    <dbReference type="NCBI Taxonomy" id="1940612"/>
    <lineage>
        <taxon>Bacteria</taxon>
        <taxon>Pseudomonadati</taxon>
        <taxon>Pseudomonadota</taxon>
        <taxon>Betaproteobacteria</taxon>
        <taxon>Burkholderiales</taxon>
        <taxon>Alcaligenaceae</taxon>
        <taxon>Pigmentiphaga</taxon>
    </lineage>
</organism>
<dbReference type="Gene3D" id="2.40.170.20">
    <property type="entry name" value="TonB-dependent receptor, beta-barrel domain"/>
    <property type="match status" value="1"/>
</dbReference>
<dbReference type="InterPro" id="IPR010105">
    <property type="entry name" value="TonB_sidphr_rcpt"/>
</dbReference>
<dbReference type="PROSITE" id="PS52016">
    <property type="entry name" value="TONB_DEPENDENT_REC_3"/>
    <property type="match status" value="1"/>
</dbReference>
<keyword evidence="9 12" id="KW-0472">Membrane</keyword>
<dbReference type="InterPro" id="IPR039426">
    <property type="entry name" value="TonB-dep_rcpt-like"/>
</dbReference>
<evidence type="ECO:0000256" key="11">
    <source>
        <dbReference type="ARBA" id="ARBA00023237"/>
    </source>
</evidence>
<keyword evidence="5" id="KW-0410">Iron transport</keyword>
<dbReference type="PANTHER" id="PTHR32552:SF82">
    <property type="entry name" value="FCUA PROTEIN"/>
    <property type="match status" value="1"/>
</dbReference>
<keyword evidence="3 12" id="KW-0813">Transport</keyword>
<feature type="region of interest" description="Disordered" evidence="14">
    <location>
        <begin position="1"/>
        <end position="24"/>
    </location>
</feature>
<dbReference type="KEGG" id="pacr:FXN63_17960"/>
<dbReference type="RefSeq" id="WP_148816559.1">
    <property type="nucleotide sequence ID" value="NZ_CP043046.1"/>
</dbReference>
<dbReference type="Gene3D" id="3.55.50.30">
    <property type="match status" value="1"/>
</dbReference>
<keyword evidence="10 16" id="KW-0675">Receptor</keyword>
<dbReference type="Proteomes" id="UP000325161">
    <property type="component" value="Chromosome"/>
</dbReference>
<sequence length="818" mass="87046">MTPRPSSRNKNHPTRVRLGSLPGGTPLAPLAPVARLTSLAVVLLAASPALPTDAWAQTARSATVAQREYRISAGTLDSVLGQFGTQSNVMVVIDPALTEGKTSPGLTGAHSVDVGLTRLLAGSGLEAVPDNGAYRLRRLPAVAPGGPGIATLGQVTVTGTTERDALPPVAAGGQVATGGRIGVLGNRDLMDTPFSTMNYTAELIENQQARSIVDVLDNDASVFTGWPRESYVDIPQIRGFNVPMTNATFNGLYGVSPISKTPVETLERVELLKGTSAFLRGMSPGGFIGGGVNLVPKRATDTPITRFTATYDSDSQFGGHVDLGRRFGADQQFGVRVNGIYRDGEGALDDSKRTLGTAAIGLDYRSSGVRLSADLGYDRLKVTRGAWWYFLGSAVPAAPDATLNTTQHWNAVTSTTRYGMVRGKVDLNANLTAYAAVGGSDSELDALSPEPSIINAQGDYIEYFGYRPQRNLTKSGEAGVRASFDTGGLKHELTVAGTGLFQKSYFANEFKGTGASNIYRPVFYPKPAFTTDRDNLPNHTRTSLTSLVLADTVSMLDGRLQVMGGLRHQRVDVTGYDESTTTPGLGIVVKPRHDVSVYANYMEALTQGPTAPATASNAGQIFAPYKSKQYEAGVKVDFGSFFSTLSVFQIARPNGQTDAATRRYDLDGEQRNRGLELSVFGEPAKGFRVLAGAMLLDSELTSTAGGVNNGKRGSGTSRTNLKLGGEWDVAAVPGATLTSRVNYSSSQFADAANTRSIPAWATLDLGLRYVLRLSDAQPIVLRANVYNVFDKQYWASASGGWLNVGTPRTIMLSAQFDF</sequence>
<proteinExistence type="inferred from homology"/>
<evidence type="ECO:0000256" key="10">
    <source>
        <dbReference type="ARBA" id="ARBA00023170"/>
    </source>
</evidence>
<dbReference type="InterPro" id="IPR036942">
    <property type="entry name" value="Beta-barrel_TonB_sf"/>
</dbReference>
<dbReference type="NCBIfam" id="TIGR01783">
    <property type="entry name" value="TonB-siderophor"/>
    <property type="match status" value="1"/>
</dbReference>
<protein>
    <submittedName>
        <fullName evidence="16">TonB-dependent receptor</fullName>
    </submittedName>
</protein>
<dbReference type="InterPro" id="IPR000531">
    <property type="entry name" value="Beta-barrel_TonB"/>
</dbReference>
<dbReference type="AlphaFoldDB" id="A0A5C0AYI6"/>
<dbReference type="CDD" id="cd01347">
    <property type="entry name" value="ligand_gated_channel"/>
    <property type="match status" value="1"/>
</dbReference>
<evidence type="ECO:0000256" key="14">
    <source>
        <dbReference type="SAM" id="MobiDB-lite"/>
    </source>
</evidence>
<comment type="subcellular location">
    <subcellularLocation>
        <location evidence="1 12">Cell outer membrane</location>
        <topology evidence="1 12">Multi-pass membrane protein</topology>
    </subcellularLocation>
</comment>
<comment type="similarity">
    <text evidence="2 12 13">Belongs to the TonB-dependent receptor family.</text>
</comment>
<evidence type="ECO:0000256" key="2">
    <source>
        <dbReference type="ARBA" id="ARBA00009810"/>
    </source>
</evidence>
<keyword evidence="8 13" id="KW-0798">TonB box</keyword>
<dbReference type="EMBL" id="CP043046">
    <property type="protein sequence ID" value="QEI07512.1"/>
    <property type="molecule type" value="Genomic_DNA"/>
</dbReference>
<dbReference type="OrthoDB" id="5346107at2"/>
<dbReference type="Pfam" id="PF00593">
    <property type="entry name" value="TonB_dep_Rec_b-barrel"/>
    <property type="match status" value="1"/>
</dbReference>
<keyword evidence="11 12" id="KW-0998">Cell outer membrane</keyword>
<evidence type="ECO:0000256" key="9">
    <source>
        <dbReference type="ARBA" id="ARBA00023136"/>
    </source>
</evidence>
<dbReference type="InterPro" id="IPR037066">
    <property type="entry name" value="Plug_dom_sf"/>
</dbReference>
<evidence type="ECO:0000256" key="12">
    <source>
        <dbReference type="PROSITE-ProRule" id="PRU01360"/>
    </source>
</evidence>
<evidence type="ECO:0000256" key="6">
    <source>
        <dbReference type="ARBA" id="ARBA00022692"/>
    </source>
</evidence>
<keyword evidence="4 12" id="KW-1134">Transmembrane beta strand</keyword>
<dbReference type="GO" id="GO:0038023">
    <property type="term" value="F:signaling receptor activity"/>
    <property type="evidence" value="ECO:0007669"/>
    <property type="project" value="InterPro"/>
</dbReference>
<dbReference type="GO" id="GO:0015344">
    <property type="term" value="F:siderophore uptake transmembrane transporter activity"/>
    <property type="evidence" value="ECO:0007669"/>
    <property type="project" value="TreeGrafter"/>
</dbReference>
<name>A0A5C0AYI6_9BURK</name>
<dbReference type="InterPro" id="IPR011662">
    <property type="entry name" value="Secretin/TonB_short_N"/>
</dbReference>
<dbReference type="GO" id="GO:0015891">
    <property type="term" value="P:siderophore transport"/>
    <property type="evidence" value="ECO:0007669"/>
    <property type="project" value="InterPro"/>
</dbReference>
<evidence type="ECO:0000256" key="3">
    <source>
        <dbReference type="ARBA" id="ARBA00022448"/>
    </source>
</evidence>
<keyword evidence="5" id="KW-0406">Ion transport</keyword>
<evidence type="ECO:0000256" key="8">
    <source>
        <dbReference type="ARBA" id="ARBA00023077"/>
    </source>
</evidence>
<dbReference type="InterPro" id="IPR012910">
    <property type="entry name" value="Plug_dom"/>
</dbReference>
<dbReference type="Pfam" id="PF07715">
    <property type="entry name" value="Plug"/>
    <property type="match status" value="1"/>
</dbReference>
<evidence type="ECO:0000313" key="17">
    <source>
        <dbReference type="Proteomes" id="UP000325161"/>
    </source>
</evidence>
<dbReference type="PANTHER" id="PTHR32552">
    <property type="entry name" value="FERRICHROME IRON RECEPTOR-RELATED"/>
    <property type="match status" value="1"/>
</dbReference>